<comment type="caution">
    <text evidence="1">The sequence shown here is derived from an EMBL/GenBank/DDBJ whole genome shotgun (WGS) entry which is preliminary data.</text>
</comment>
<accession>S3BIF9</accession>
<dbReference type="RefSeq" id="WP_016473802.1">
    <property type="nucleotide sequence ID" value="NZ_KE150480.1"/>
</dbReference>
<gene>
    <name evidence="1" type="ORF">HMPREF1476_00404</name>
</gene>
<evidence type="ECO:0000313" key="1">
    <source>
        <dbReference type="EMBL" id="EPE01094.1"/>
    </source>
</evidence>
<dbReference type="Proteomes" id="UP000014400">
    <property type="component" value="Unassembled WGS sequence"/>
</dbReference>
<dbReference type="InterPro" id="IPR027417">
    <property type="entry name" value="P-loop_NTPase"/>
</dbReference>
<dbReference type="Gene3D" id="3.40.50.300">
    <property type="entry name" value="P-loop containing nucleotide triphosphate hydrolases"/>
    <property type="match status" value="1"/>
</dbReference>
<dbReference type="PATRIC" id="fig|1203554.3.peg.386"/>
<evidence type="ECO:0000313" key="2">
    <source>
        <dbReference type="Proteomes" id="UP000014400"/>
    </source>
</evidence>
<dbReference type="eggNOG" id="COG4963">
    <property type="taxonomic scope" value="Bacteria"/>
</dbReference>
<name>S3BIF9_9BURK</name>
<keyword evidence="2" id="KW-1185">Reference proteome</keyword>
<protein>
    <submittedName>
        <fullName evidence="1">Uncharacterized protein</fullName>
    </submittedName>
</protein>
<dbReference type="Gene3D" id="3.40.50.2300">
    <property type="match status" value="1"/>
</dbReference>
<reference evidence="1 2" key="1">
    <citation type="submission" date="2013-04" db="EMBL/GenBank/DDBJ databases">
        <title>The Genome Sequence of Sutterella wadsworthensis HGA0223.</title>
        <authorList>
            <consortium name="The Broad Institute Genomics Platform"/>
            <person name="Earl A."/>
            <person name="Ward D."/>
            <person name="Feldgarden M."/>
            <person name="Gevers D."/>
            <person name="Schmidt T.M."/>
            <person name="Dover J."/>
            <person name="Dai D."/>
            <person name="Walker B."/>
            <person name="Young S."/>
            <person name="Zeng Q."/>
            <person name="Gargeya S."/>
            <person name="Fitzgerald M."/>
            <person name="Haas B."/>
            <person name="Abouelleil A."/>
            <person name="Allen A.W."/>
            <person name="Alvarado L."/>
            <person name="Arachchi H.M."/>
            <person name="Berlin A.M."/>
            <person name="Chapman S.B."/>
            <person name="Gainer-Dewar J."/>
            <person name="Goldberg J."/>
            <person name="Griggs A."/>
            <person name="Gujja S."/>
            <person name="Hansen M."/>
            <person name="Howarth C."/>
            <person name="Imamovic A."/>
            <person name="Ireland A."/>
            <person name="Larimer J."/>
            <person name="McCowan C."/>
            <person name="Murphy C."/>
            <person name="Pearson M."/>
            <person name="Poon T.W."/>
            <person name="Priest M."/>
            <person name="Roberts A."/>
            <person name="Saif S."/>
            <person name="Shea T."/>
            <person name="Sisk P."/>
            <person name="Sykes S."/>
            <person name="Wortman J."/>
            <person name="Nusbaum C."/>
            <person name="Birren B."/>
        </authorList>
    </citation>
    <scope>NUCLEOTIDE SEQUENCE [LARGE SCALE GENOMIC DNA]</scope>
    <source>
        <strain evidence="1 2">HGA0223</strain>
    </source>
</reference>
<dbReference type="HOGENOM" id="CLU_709649_0_0_4"/>
<organism evidence="1 2">
    <name type="scientific">Sutterella wadsworthensis HGA0223</name>
    <dbReference type="NCBI Taxonomy" id="1203554"/>
    <lineage>
        <taxon>Bacteria</taxon>
        <taxon>Pseudomonadati</taxon>
        <taxon>Pseudomonadota</taxon>
        <taxon>Betaproteobacteria</taxon>
        <taxon>Burkholderiales</taxon>
        <taxon>Sutterellaceae</taxon>
        <taxon>Sutterella</taxon>
    </lineage>
</organism>
<dbReference type="STRING" id="1203554.HMPREF1476_00404"/>
<dbReference type="AlphaFoldDB" id="S3BIF9"/>
<sequence length="389" mass="41883">MTNTILNRRGVPAGLFVSDPRTAEALAAKLAENGIDVVQQTHGAFVWANIIQNTNFAQLKTVVIELPASGDLIEAVKALAKHLDAGTSLILLGRESSVVFYHQLKRAGATDYYPLTTAPEEIAYGVKASLEPQQEQEAPDGGRVIAVFGAGYGIGAGTTATVLAAELAQKDPVIVVDAGLLMPSVGSYLGVDVPGSLPKMLQAQDRLDAVLVNQSLVEPRKGLKLLDGYEPFGSGQRVTDCSRLVRELARQAPWQIWRIPVSTPYARSLAAQADFILPVAANTFTSMRCAQTISTLLADVKPEGKVWWIFNHRNASDTVKTEEAAKYLNTKFAAEVPFVKSLGENLIEPLKWLSSNNAFKKTLTPVTAALQSGAELNAAGASFWSRLWK</sequence>
<dbReference type="EMBL" id="ATCF01000005">
    <property type="protein sequence ID" value="EPE01094.1"/>
    <property type="molecule type" value="Genomic_DNA"/>
</dbReference>
<dbReference type="SUPFAM" id="SSF52540">
    <property type="entry name" value="P-loop containing nucleoside triphosphate hydrolases"/>
    <property type="match status" value="1"/>
</dbReference>
<proteinExistence type="predicted"/>